<dbReference type="InterPro" id="IPR000157">
    <property type="entry name" value="TIR_dom"/>
</dbReference>
<dbReference type="InterPro" id="IPR055414">
    <property type="entry name" value="LRR_R13L4/SHOC2-like"/>
</dbReference>
<dbReference type="EMBL" id="VIEB01001324">
    <property type="protein sequence ID" value="TQD73152.1"/>
    <property type="molecule type" value="Genomic_DNA"/>
</dbReference>
<dbReference type="InterPro" id="IPR050216">
    <property type="entry name" value="LRR_domain-containing"/>
</dbReference>
<keyword evidence="6" id="KW-1185">Reference proteome</keyword>
<keyword evidence="2" id="KW-0677">Repeat</keyword>
<dbReference type="FunFam" id="3.40.50.10140:FF:000007">
    <property type="entry name" value="Disease resistance protein (TIR-NBS-LRR class)"/>
    <property type="match status" value="1"/>
</dbReference>
<dbReference type="PROSITE" id="PS50104">
    <property type="entry name" value="TIR"/>
    <property type="match status" value="1"/>
</dbReference>
<reference evidence="5 6" key="1">
    <citation type="journal article" date="2019" name="G3 (Bethesda)">
        <title>Sequencing of a Wild Apple (Malus baccata) Genome Unravels the Differences Between Cultivated and Wild Apple Species Regarding Disease Resistance and Cold Tolerance.</title>
        <authorList>
            <person name="Chen X."/>
        </authorList>
    </citation>
    <scope>NUCLEOTIDE SEQUENCE [LARGE SCALE GENOMIC DNA]</scope>
    <source>
        <strain evidence="6">cv. Shandingzi</strain>
        <tissue evidence="5">Leaves</tissue>
    </source>
</reference>
<evidence type="ECO:0000313" key="6">
    <source>
        <dbReference type="Proteomes" id="UP000315295"/>
    </source>
</evidence>
<dbReference type="SMART" id="SM00369">
    <property type="entry name" value="LRR_TYP"/>
    <property type="match status" value="14"/>
</dbReference>
<evidence type="ECO:0000256" key="3">
    <source>
        <dbReference type="ARBA" id="ARBA00023027"/>
    </source>
</evidence>
<dbReference type="PROSITE" id="PS51450">
    <property type="entry name" value="LRR"/>
    <property type="match status" value="1"/>
</dbReference>
<dbReference type="Gene3D" id="3.40.50.10140">
    <property type="entry name" value="Toll/interleukin-1 receptor homology (TIR) domain"/>
    <property type="match status" value="1"/>
</dbReference>
<dbReference type="Pfam" id="PF23598">
    <property type="entry name" value="LRR_14"/>
    <property type="match status" value="2"/>
</dbReference>
<dbReference type="InterPro" id="IPR001611">
    <property type="entry name" value="Leu-rich_rpt"/>
</dbReference>
<dbReference type="SUPFAM" id="SSF52200">
    <property type="entry name" value="Toll/Interleukin receptor TIR domain"/>
    <property type="match status" value="1"/>
</dbReference>
<dbReference type="Pfam" id="PF01582">
    <property type="entry name" value="TIR"/>
    <property type="match status" value="1"/>
</dbReference>
<dbReference type="SUPFAM" id="SSF52047">
    <property type="entry name" value="RNI-like"/>
    <property type="match status" value="1"/>
</dbReference>
<organism evidence="5 6">
    <name type="scientific">Malus baccata</name>
    <name type="common">Siberian crab apple</name>
    <name type="synonym">Pyrus baccata</name>
    <dbReference type="NCBI Taxonomy" id="106549"/>
    <lineage>
        <taxon>Eukaryota</taxon>
        <taxon>Viridiplantae</taxon>
        <taxon>Streptophyta</taxon>
        <taxon>Embryophyta</taxon>
        <taxon>Tracheophyta</taxon>
        <taxon>Spermatophyta</taxon>
        <taxon>Magnoliopsida</taxon>
        <taxon>eudicotyledons</taxon>
        <taxon>Gunneridae</taxon>
        <taxon>Pentapetalae</taxon>
        <taxon>rosids</taxon>
        <taxon>fabids</taxon>
        <taxon>Rosales</taxon>
        <taxon>Rosaceae</taxon>
        <taxon>Amygdaloideae</taxon>
        <taxon>Maleae</taxon>
        <taxon>Malus</taxon>
    </lineage>
</organism>
<gene>
    <name evidence="5" type="ORF">C1H46_041320</name>
</gene>
<keyword evidence="3" id="KW-0520">NAD</keyword>
<dbReference type="PANTHER" id="PTHR48051:SF1">
    <property type="entry name" value="RAS SUPPRESSOR PROTEIN 1"/>
    <property type="match status" value="1"/>
</dbReference>
<dbReference type="STRING" id="106549.A0A540KGN4"/>
<dbReference type="Proteomes" id="UP000315295">
    <property type="component" value="Unassembled WGS sequence"/>
</dbReference>
<dbReference type="GO" id="GO:0007165">
    <property type="term" value="P:signal transduction"/>
    <property type="evidence" value="ECO:0007669"/>
    <property type="project" value="InterPro"/>
</dbReference>
<dbReference type="PANTHER" id="PTHR48051">
    <property type="match status" value="1"/>
</dbReference>
<name>A0A540KGN4_MALBA</name>
<sequence length="1702" mass="189956">MAGEDDDGNAVSSTTGGFRLRWDVFLSCRGEHTRSTITKSLYEALKSRGFRVFLDDDGLDRGDDLAPSLLEAIDDSAAAIVVLSRRYADSRWCLEELAKICESSRRCLILPVFYQVDPSDVRRQRGPFSEHFSAHELQYGNAVVSRWRSAMAIVGGKAGYVCNSSSKEAEVVQGLVKKVLNEIRNTPVGLPSYTVGLDSRVEDAMRTRGGTRCIQGIVLDFESSIRMVRDPSGDRVSWDNFRKSPSFSSAITYLKERHKVYLQNQAEKKREVVICSKPLGAMVNLRLLQINFVNLEGKFKFLPAELKWLQWKGCPLKFLPSDFSPRQLAVLDLSKSKLVSLWSGHNKVPEQLMFLILHECSYLTAIPDLSGNRALEKIVLELCVNLNKLHDSVGNLNTLVHLNLRGCSNLIELPSDVSGLRKLENLILTGCSKLKKLPSNMDSMVSLKELLLDETVIESLPESIFKLTKLERLSLNRCKFLKGLPELIGKLCSLKEISLNESALEKLPDSFGSLANLERLSLLWCNSLTTIPDSIGHLNSLVEFLTYGSPIKELPASIGSLSNLRELSVGRGEFMRVLPDSVAGLNSLAVLQIDETLITNLPHEIGALKTLEKLEMRKCGFLRSLPQSIGSMRGLTAIVITDATITELPESVGMLENLTVLRLNGCKQLRELPASIGQLKSLHRLQMANTAVTELPESFGMLSSLMVLKMRKKHQNREHTEEINFILPSSFSNLSLLYDLDAHACNISGKIVDDLERLSSLETLNLSRNSFCSLPASLRGLSVLKKLLLSHCKKLKSLPPLPSSLDERRTQGVVTFSERKNCVLKSVIIGVVVSLNQQIPDEIREELPAIVDIQAKILVVDFPTFTSALNLQGVPNTNEDQFHLCRYPTGHPLVSRLKEGYKIHVTRRDPPLMKGVELKKWGIRFVYEDNDDYEGDEESLNESQQSLSEKLAKFFGSFEEGDCTCTPESSSSAHEEIVQETNTSERRLSLYDRGGTIQAMRMRRDITLMILKLMRGGWRNEPNPDLCKGTRYIQGIVLDFESSIRKVWDPSGERVSWDNFRKSPSFSSAITYLKERHKAYLQNKAKKKREVVICSKPLQVPEQLMFLILHECSYLTAIPDLSGNRALEKIVLELCVNLNKLHDSVGNLNTLVHLNLRGCSNLIELPSDVSGLRKLENLILTGCSKLKKLPSNMDSMVSLKELLLDETVIESLPESSFKLTKLERLSLNRCKCWKVLPGLGGKLCSLKEISLNGSALEKLPDSFGSLANLERLSLLWCNSLTTIPDSIGHLNSLVEFLTYGSPIKELPASIGSLSNLRELSVGRGEFMRVLPDSVGGLNSLVVLQIDETLITNLPHEIGALKTLEKLEMRKCGFLRSLPQSIGSMRGLTAIVITDASITELPESVGMLENLTVLRLNGCKQLRKLPASIGQLMSLHRLQIANTAVTELPESFGMLSSLMVLNMRKKHQKREHTEEINFILPSSFSNLSSLYDLDAYACNISGKIVDDFERLSSLKTLNLSRNSFCSLPARLTGLSVLKKLLLSHCKKLKSLPPLPSSLDEVNIANCTSLESVVVSLNQQIPDEMREELPAIVDIQAKILVVDFPTFTSALNLQGVPNTNEDQFHLCRYPTGHPLVSQLKEGYKIHVTRRDPPLMTGVELKKWGIRLVYEGDDEYEGDEESLNESQQSLSEKLAKFFDSFEEGD</sequence>
<keyword evidence="1" id="KW-0433">Leucine-rich repeat</keyword>
<comment type="caution">
    <text evidence="5">The sequence shown here is derived from an EMBL/GenBank/DDBJ whole genome shotgun (WGS) entry which is preliminary data.</text>
</comment>
<proteinExistence type="predicted"/>
<dbReference type="Gene3D" id="3.80.10.10">
    <property type="entry name" value="Ribonuclease Inhibitor"/>
    <property type="match status" value="7"/>
</dbReference>
<dbReference type="SMART" id="SM00255">
    <property type="entry name" value="TIR"/>
    <property type="match status" value="1"/>
</dbReference>
<dbReference type="InterPro" id="IPR032675">
    <property type="entry name" value="LRR_dom_sf"/>
</dbReference>
<feature type="domain" description="TIR" evidence="4">
    <location>
        <begin position="20"/>
        <end position="183"/>
    </location>
</feature>
<dbReference type="InterPro" id="IPR035897">
    <property type="entry name" value="Toll_tir_struct_dom_sf"/>
</dbReference>
<dbReference type="SUPFAM" id="SSF52058">
    <property type="entry name" value="L domain-like"/>
    <property type="match status" value="3"/>
</dbReference>
<evidence type="ECO:0000256" key="1">
    <source>
        <dbReference type="ARBA" id="ARBA00022614"/>
    </source>
</evidence>
<dbReference type="GO" id="GO:0005737">
    <property type="term" value="C:cytoplasm"/>
    <property type="evidence" value="ECO:0007669"/>
    <property type="project" value="TreeGrafter"/>
</dbReference>
<evidence type="ECO:0000259" key="4">
    <source>
        <dbReference type="PROSITE" id="PS50104"/>
    </source>
</evidence>
<evidence type="ECO:0000313" key="5">
    <source>
        <dbReference type="EMBL" id="TQD73152.1"/>
    </source>
</evidence>
<evidence type="ECO:0000256" key="2">
    <source>
        <dbReference type="ARBA" id="ARBA00022737"/>
    </source>
</evidence>
<accession>A0A540KGN4</accession>
<protein>
    <recommendedName>
        <fullName evidence="4">TIR domain-containing protein</fullName>
    </recommendedName>
</protein>
<dbReference type="InterPro" id="IPR003591">
    <property type="entry name" value="Leu-rich_rpt_typical-subtyp"/>
</dbReference>